<dbReference type="AlphaFoldDB" id="A0AAE1HJM6"/>
<reference evidence="2" key="1">
    <citation type="submission" date="2021-07" db="EMBL/GenBank/DDBJ databases">
        <authorList>
            <person name="Catto M.A."/>
            <person name="Jacobson A."/>
            <person name="Kennedy G."/>
            <person name="Labadie P."/>
            <person name="Hunt B.G."/>
            <person name="Srinivasan R."/>
        </authorList>
    </citation>
    <scope>NUCLEOTIDE SEQUENCE</scope>
    <source>
        <strain evidence="2">PL_HMW_Pooled</strain>
        <tissue evidence="2">Head</tissue>
    </source>
</reference>
<accession>A0AAE1HJM6</accession>
<reference evidence="2" key="2">
    <citation type="journal article" date="2023" name="BMC Genomics">
        <title>Pest status, molecular evolution, and epigenetic factors derived from the genome assembly of Frankliniella fusca, a thysanopteran phytovirus vector.</title>
        <authorList>
            <person name="Catto M.A."/>
            <person name="Labadie P.E."/>
            <person name="Jacobson A.L."/>
            <person name="Kennedy G.G."/>
            <person name="Srinivasan R."/>
            <person name="Hunt B.G."/>
        </authorList>
    </citation>
    <scope>NUCLEOTIDE SEQUENCE</scope>
    <source>
        <strain evidence="2">PL_HMW_Pooled</strain>
    </source>
</reference>
<comment type="caution">
    <text evidence="2">The sequence shown here is derived from an EMBL/GenBank/DDBJ whole genome shotgun (WGS) entry which is preliminary data.</text>
</comment>
<evidence type="ECO:0000313" key="2">
    <source>
        <dbReference type="EMBL" id="KAK3922562.1"/>
    </source>
</evidence>
<evidence type="ECO:0000256" key="1">
    <source>
        <dbReference type="SAM" id="MobiDB-lite"/>
    </source>
</evidence>
<dbReference type="EMBL" id="JAHWGI010001095">
    <property type="protein sequence ID" value="KAK3922562.1"/>
    <property type="molecule type" value="Genomic_DNA"/>
</dbReference>
<dbReference type="Proteomes" id="UP001219518">
    <property type="component" value="Unassembled WGS sequence"/>
</dbReference>
<protein>
    <submittedName>
        <fullName evidence="2">Protein mini spindles</fullName>
    </submittedName>
</protein>
<keyword evidence="3" id="KW-1185">Reference proteome</keyword>
<proteinExistence type="predicted"/>
<gene>
    <name evidence="2" type="ORF">KUF71_012019</name>
</gene>
<evidence type="ECO:0000313" key="3">
    <source>
        <dbReference type="Proteomes" id="UP001219518"/>
    </source>
</evidence>
<organism evidence="2 3">
    <name type="scientific">Frankliniella fusca</name>
    <dbReference type="NCBI Taxonomy" id="407009"/>
    <lineage>
        <taxon>Eukaryota</taxon>
        <taxon>Metazoa</taxon>
        <taxon>Ecdysozoa</taxon>
        <taxon>Arthropoda</taxon>
        <taxon>Hexapoda</taxon>
        <taxon>Insecta</taxon>
        <taxon>Pterygota</taxon>
        <taxon>Neoptera</taxon>
        <taxon>Paraneoptera</taxon>
        <taxon>Thysanoptera</taxon>
        <taxon>Terebrantia</taxon>
        <taxon>Thripoidea</taxon>
        <taxon>Thripidae</taxon>
        <taxon>Frankliniella</taxon>
    </lineage>
</organism>
<feature type="region of interest" description="Disordered" evidence="1">
    <location>
        <begin position="1"/>
        <end position="25"/>
    </location>
</feature>
<sequence>MNFMMRNSRGTAFEGTSRISESEDDGLDGGLEFVDKDEDTVVPCSTSSSLLDDKTGLWNGVGLVGGVTLYLRSGGIIKQEVKEFPQLELEESMDELRTERTKRAVQLETEQLKHSSYPLLSFTICCWVSDGNITGLNTIDVADVLH</sequence>
<name>A0AAE1HJM6_9NEOP</name>